<dbReference type="KEGG" id="mpk:VL20_1537"/>
<keyword evidence="3" id="KW-1185">Reference proteome</keyword>
<dbReference type="PATRIC" id="fig|1638788.3.peg.1537"/>
<organism evidence="2 3">
    <name type="scientific">Microcystis panniformis FACHB-1757</name>
    <dbReference type="NCBI Taxonomy" id="1638788"/>
    <lineage>
        <taxon>Bacteria</taxon>
        <taxon>Bacillati</taxon>
        <taxon>Cyanobacteriota</taxon>
        <taxon>Cyanophyceae</taxon>
        <taxon>Oscillatoriophycideae</taxon>
        <taxon>Chroococcales</taxon>
        <taxon>Microcystaceae</taxon>
        <taxon>Microcystis</taxon>
    </lineage>
</organism>
<proteinExistence type="predicted"/>
<evidence type="ECO:0000256" key="1">
    <source>
        <dbReference type="SAM" id="MobiDB-lite"/>
    </source>
</evidence>
<gene>
    <name evidence="2" type="ORF">VL20_1537</name>
</gene>
<feature type="compositionally biased region" description="Polar residues" evidence="1">
    <location>
        <begin position="1"/>
        <end position="14"/>
    </location>
</feature>
<protein>
    <submittedName>
        <fullName evidence="2">Uncharacterized protein</fullName>
    </submittedName>
</protein>
<name>A0A0K1RY12_9CHRO</name>
<evidence type="ECO:0000313" key="2">
    <source>
        <dbReference type="EMBL" id="AKV66695.1"/>
    </source>
</evidence>
<dbReference type="AlphaFoldDB" id="A0A0K1RY12"/>
<dbReference type="Proteomes" id="UP000068167">
    <property type="component" value="Chromosome"/>
</dbReference>
<reference evidence="2 3" key="1">
    <citation type="journal article" date="2016" name="Stand. Genomic Sci.">
        <title>Complete genome sequence and genomic characterization of Microcystis panniformis FACHB 1757 by third-generation sequencing.</title>
        <authorList>
            <person name="Zhang J.Y."/>
            <person name="Guan R."/>
            <person name="Zhang H.J."/>
            <person name="Li H."/>
            <person name="Xiao P."/>
            <person name="Yu G.L."/>
            <person name="Du L."/>
            <person name="Cao D.M."/>
            <person name="Zhu B.C."/>
            <person name="Li R.H."/>
            <person name="Lu Z.H."/>
        </authorList>
    </citation>
    <scope>NUCLEOTIDE SEQUENCE [LARGE SCALE GENOMIC DNA]</scope>
    <source>
        <strain evidence="2 3">FACHB-1757</strain>
    </source>
</reference>
<feature type="region of interest" description="Disordered" evidence="1">
    <location>
        <begin position="1"/>
        <end position="38"/>
    </location>
</feature>
<dbReference type="EMBL" id="CP011339">
    <property type="protein sequence ID" value="AKV66695.1"/>
    <property type="molecule type" value="Genomic_DNA"/>
</dbReference>
<sequence length="38" mass="4332">MAKQLQDFQASGSKTLHLDRRSRPVRAKHSDNNLSLKP</sequence>
<accession>A0A0K1RY12</accession>
<evidence type="ECO:0000313" key="3">
    <source>
        <dbReference type="Proteomes" id="UP000068167"/>
    </source>
</evidence>